<name>A0A8J6YTN8_9RHOB</name>
<keyword evidence="2" id="KW-1185">Reference proteome</keyword>
<dbReference type="EMBL" id="JACVXA010000037">
    <property type="protein sequence ID" value="MBE3639048.1"/>
    <property type="molecule type" value="Genomic_DNA"/>
</dbReference>
<dbReference type="Proteomes" id="UP000609121">
    <property type="component" value="Unassembled WGS sequence"/>
</dbReference>
<evidence type="ECO:0000313" key="2">
    <source>
        <dbReference type="Proteomes" id="UP000609121"/>
    </source>
</evidence>
<dbReference type="RefSeq" id="WP_193183309.1">
    <property type="nucleotide sequence ID" value="NZ_JACVXA010000037.1"/>
</dbReference>
<reference evidence="1" key="1">
    <citation type="submission" date="2020-09" db="EMBL/GenBank/DDBJ databases">
        <title>A novel bacterium of genus Mangrovicoccus, isolated from South China Sea.</title>
        <authorList>
            <person name="Huang H."/>
            <person name="Mo K."/>
            <person name="Hu Y."/>
        </authorList>
    </citation>
    <scope>NUCLEOTIDE SEQUENCE</scope>
    <source>
        <strain evidence="1">HB182678</strain>
    </source>
</reference>
<organism evidence="1 2">
    <name type="scientific">Mangrovicoccus algicola</name>
    <dbReference type="NCBI Taxonomy" id="2771008"/>
    <lineage>
        <taxon>Bacteria</taxon>
        <taxon>Pseudomonadati</taxon>
        <taxon>Pseudomonadota</taxon>
        <taxon>Alphaproteobacteria</taxon>
        <taxon>Rhodobacterales</taxon>
        <taxon>Paracoccaceae</taxon>
        <taxon>Mangrovicoccus</taxon>
    </lineage>
</organism>
<dbReference type="AlphaFoldDB" id="A0A8J6YTN8"/>
<protein>
    <submittedName>
        <fullName evidence="1">Aspartate/glutamate racemase family protein</fullName>
    </submittedName>
</protein>
<gene>
    <name evidence="1" type="ORF">ICN82_12630</name>
</gene>
<comment type="caution">
    <text evidence="1">The sequence shown here is derived from an EMBL/GenBank/DDBJ whole genome shotgun (WGS) entry which is preliminary data.</text>
</comment>
<evidence type="ECO:0000313" key="1">
    <source>
        <dbReference type="EMBL" id="MBE3639048.1"/>
    </source>
</evidence>
<sequence>MPRFIGVLSLADRFPRIPGDASNSDSYPLPARLREIPAGDHALTDAQGRADPALTAAFLKAAQELAAEGAVAITSSCGFLATAQQEIAAAVPVPVLLSPLSMVHTARQLGGGRPVGILTGRSGFPGPATLAAADISPDQVRIEALETEPAFARTFLCNGADWRADIDPAAIEAAVLAAAGRLLDRAPETGAFLLEHGSLPPYAAALRRETGRPVLSILDAMPMLVGKCA</sequence>
<accession>A0A8J6YTN8</accession>
<proteinExistence type="predicted"/>